<feature type="domain" description="Autophagy protein ATG5 UblB" evidence="7">
    <location>
        <begin position="207"/>
        <end position="286"/>
    </location>
</feature>
<dbReference type="InterPro" id="IPR007239">
    <property type="entry name" value="Atg5"/>
</dbReference>
<evidence type="ECO:0000256" key="1">
    <source>
        <dbReference type="ARBA" id="ARBA00004623"/>
    </source>
</evidence>
<evidence type="ECO:0000256" key="6">
    <source>
        <dbReference type="RuleBase" id="RU361202"/>
    </source>
</evidence>
<keyword evidence="6" id="KW-0472">Membrane</keyword>
<dbReference type="AlphaFoldDB" id="A0A4T0FY69"/>
<keyword evidence="5 6" id="KW-0072">Autophagy</keyword>
<comment type="subunit">
    <text evidence="6">Conjugated with ATG12.</text>
</comment>
<name>A0A4T0FY69_9BASI</name>
<dbReference type="Pfam" id="PF20637">
    <property type="entry name" value="ATG5_HBR"/>
    <property type="match status" value="1"/>
</dbReference>
<dbReference type="GO" id="GO:0034727">
    <property type="term" value="P:piecemeal microautophagy of the nucleus"/>
    <property type="evidence" value="ECO:0007669"/>
    <property type="project" value="TreeGrafter"/>
</dbReference>
<evidence type="ECO:0000259" key="7">
    <source>
        <dbReference type="Pfam" id="PF04106"/>
    </source>
</evidence>
<dbReference type="Gene3D" id="3.10.20.620">
    <property type="match status" value="1"/>
</dbReference>
<evidence type="ECO:0000313" key="11">
    <source>
        <dbReference type="Proteomes" id="UP000310189"/>
    </source>
</evidence>
<dbReference type="OrthoDB" id="272162at2759"/>
<dbReference type="GO" id="GO:0061908">
    <property type="term" value="C:phagophore"/>
    <property type="evidence" value="ECO:0007669"/>
    <property type="project" value="TreeGrafter"/>
</dbReference>
<keyword evidence="6" id="KW-0813">Transport</keyword>
<dbReference type="GO" id="GO:0034045">
    <property type="term" value="C:phagophore assembly site membrane"/>
    <property type="evidence" value="ECO:0007669"/>
    <property type="project" value="UniProtKB-SubCell"/>
</dbReference>
<dbReference type="Pfam" id="PF04106">
    <property type="entry name" value="ATG5_UblB"/>
    <property type="match status" value="1"/>
</dbReference>
<evidence type="ECO:0000256" key="4">
    <source>
        <dbReference type="ARBA" id="ARBA00022843"/>
    </source>
</evidence>
<evidence type="ECO:0000256" key="5">
    <source>
        <dbReference type="ARBA" id="ARBA00023006"/>
    </source>
</evidence>
<dbReference type="EMBL" id="SPNW01000005">
    <property type="protein sequence ID" value="TIA92764.1"/>
    <property type="molecule type" value="Genomic_DNA"/>
</dbReference>
<comment type="function">
    <text evidence="6">Involved in cytoplasm to vacuole transport (Cvt) and autophagic vesicle formation.</text>
</comment>
<dbReference type="GO" id="GO:0034274">
    <property type="term" value="C:Atg12-Atg5-Atg16 complex"/>
    <property type="evidence" value="ECO:0007669"/>
    <property type="project" value="TreeGrafter"/>
</dbReference>
<dbReference type="Proteomes" id="UP000310189">
    <property type="component" value="Unassembled WGS sequence"/>
</dbReference>
<dbReference type="GO" id="GO:0006995">
    <property type="term" value="P:cellular response to nitrogen starvation"/>
    <property type="evidence" value="ECO:0007669"/>
    <property type="project" value="TreeGrafter"/>
</dbReference>
<proteinExistence type="inferred from homology"/>
<dbReference type="InterPro" id="IPR048939">
    <property type="entry name" value="ATG5_UblA"/>
</dbReference>
<dbReference type="GO" id="GO:0005776">
    <property type="term" value="C:autophagosome"/>
    <property type="evidence" value="ECO:0007669"/>
    <property type="project" value="TreeGrafter"/>
</dbReference>
<evidence type="ECO:0000259" key="8">
    <source>
        <dbReference type="Pfam" id="PF20637"/>
    </source>
</evidence>
<dbReference type="InterPro" id="IPR042526">
    <property type="entry name" value="Atg5_HR"/>
</dbReference>
<dbReference type="InterPro" id="IPR042527">
    <property type="entry name" value="Atg5_UblA_dom_sf"/>
</dbReference>
<organism evidence="10 11">
    <name type="scientific">Wallemia hederae</name>
    <dbReference type="NCBI Taxonomy" id="1540922"/>
    <lineage>
        <taxon>Eukaryota</taxon>
        <taxon>Fungi</taxon>
        <taxon>Dikarya</taxon>
        <taxon>Basidiomycota</taxon>
        <taxon>Wallemiomycotina</taxon>
        <taxon>Wallemiomycetes</taxon>
        <taxon>Wallemiales</taxon>
        <taxon>Wallemiaceae</taxon>
        <taxon>Wallemia</taxon>
    </lineage>
</organism>
<dbReference type="InterPro" id="IPR048318">
    <property type="entry name" value="ATG5_UblB"/>
</dbReference>
<dbReference type="Pfam" id="PF20638">
    <property type="entry name" value="ATG5_UblA"/>
    <property type="match status" value="1"/>
</dbReference>
<keyword evidence="3 6" id="KW-1017">Isopeptide bond</keyword>
<evidence type="ECO:0000313" key="10">
    <source>
        <dbReference type="EMBL" id="TIA92764.1"/>
    </source>
</evidence>
<feature type="domain" description="Autophagy protein ATG5 UblA" evidence="9">
    <location>
        <begin position="16"/>
        <end position="123"/>
    </location>
</feature>
<evidence type="ECO:0000256" key="3">
    <source>
        <dbReference type="ARBA" id="ARBA00022499"/>
    </source>
</evidence>
<keyword evidence="4 6" id="KW-0832">Ubl conjugation</keyword>
<keyword evidence="11" id="KW-1185">Reference proteome</keyword>
<evidence type="ECO:0000256" key="2">
    <source>
        <dbReference type="ARBA" id="ARBA00006910"/>
    </source>
</evidence>
<gene>
    <name evidence="10" type="ORF">E3P99_00489</name>
</gene>
<comment type="subcellular location">
    <subcellularLocation>
        <location evidence="1 6">Preautophagosomal structure membrane</location>
        <topology evidence="1 6">Peripheral membrane protein</topology>
    </subcellularLocation>
</comment>
<evidence type="ECO:0000259" key="9">
    <source>
        <dbReference type="Pfam" id="PF20638"/>
    </source>
</evidence>
<comment type="caution">
    <text evidence="10">The sequence shown here is derived from an EMBL/GenBank/DDBJ whole genome shotgun (WGS) entry which is preliminary data.</text>
</comment>
<dbReference type="Gene3D" id="1.10.246.190">
    <property type="entry name" value="Autophagy protein Apg5, helix rich domain"/>
    <property type="match status" value="1"/>
</dbReference>
<dbReference type="InterPro" id="IPR048940">
    <property type="entry name" value="ATG5_HBR"/>
</dbReference>
<accession>A0A4T0FY69</accession>
<dbReference type="GO" id="GO:0019776">
    <property type="term" value="F:Atg8-family ligase activity"/>
    <property type="evidence" value="ECO:0007669"/>
    <property type="project" value="TreeGrafter"/>
</dbReference>
<dbReference type="PANTHER" id="PTHR13040">
    <property type="entry name" value="AUTOPHAGY PROTEIN 5"/>
    <property type="match status" value="1"/>
</dbReference>
<dbReference type="GO" id="GO:0000422">
    <property type="term" value="P:autophagy of mitochondrion"/>
    <property type="evidence" value="ECO:0007669"/>
    <property type="project" value="TreeGrafter"/>
</dbReference>
<dbReference type="PANTHER" id="PTHR13040:SF2">
    <property type="entry name" value="AUTOPHAGY PROTEIN 5"/>
    <property type="match status" value="1"/>
</dbReference>
<feature type="domain" description="Autophagy protein ATG5 alpha-helical bundle region" evidence="8">
    <location>
        <begin position="134"/>
        <end position="189"/>
    </location>
</feature>
<reference evidence="10 11" key="1">
    <citation type="submission" date="2019-03" db="EMBL/GenBank/DDBJ databases">
        <title>Sequencing 23 genomes of Wallemia ichthyophaga.</title>
        <authorList>
            <person name="Gostincar C."/>
        </authorList>
    </citation>
    <scope>NUCLEOTIDE SEQUENCE [LARGE SCALE GENOMIC DNA]</scope>
    <source>
        <strain evidence="10 11">EXF-5753</strain>
    </source>
</reference>
<protein>
    <recommendedName>
        <fullName evidence="6">Autophagy protein 5</fullName>
    </recommendedName>
</protein>
<dbReference type="Gene3D" id="3.10.20.90">
    <property type="entry name" value="Phosphatidylinositol 3-kinase Catalytic Subunit, Chain A, domain 1"/>
    <property type="match status" value="1"/>
</dbReference>
<dbReference type="GO" id="GO:0044233">
    <property type="term" value="C:mitochondria-associated endoplasmic reticulum membrane contact site"/>
    <property type="evidence" value="ECO:0007669"/>
    <property type="project" value="TreeGrafter"/>
</dbReference>
<comment type="similarity">
    <text evidence="2 6">Belongs to the ATG5 family.</text>
</comment>
<sequence length="289" mass="32995">MASMTSNLDYFRRLNWNSTVCLEVSITSGDYNVIDTVYVCPYRNAYPSFIYQQLKQGFLKPNLDANTYKDINDDRVWFQVTDSPSDSPEKLKFHWNIGLSYDYYTFNYTSTPNTLPPLKLSLHLSSPSDTTLSSTKLSYMGSLKESQFTYWGSVKRVNQLKTLETEQMWHAIESNDFEDFYKTAKKLLPVPADTDSEDDNQPLLPRSIPLKLILPDQIVVQDIMSPNLTLNQALSASLPLLFPPQDSKYPQLAYPVLNGTVIPLDANILWLASCMSSPDGFLRFCIILY</sequence>